<protein>
    <submittedName>
        <fullName evidence="2">Uncharacterized protein</fullName>
    </submittedName>
</protein>
<dbReference type="RefSeq" id="WP_034244430.1">
    <property type="nucleotide sequence ID" value="NZ_AQRA01000007.1"/>
</dbReference>
<reference evidence="2 3" key="1">
    <citation type="submission" date="2014-04" db="EMBL/GenBank/DDBJ databases">
        <title>Aquimarina sp. 22II-S11-z7 Genome Sequencing.</title>
        <authorList>
            <person name="Lai Q."/>
        </authorList>
    </citation>
    <scope>NUCLEOTIDE SEQUENCE [LARGE SCALE GENOMIC DNA]</scope>
    <source>
        <strain evidence="2 3">22II-S11-z7</strain>
    </source>
</reference>
<dbReference type="STRING" id="1317122.ATO12_22640"/>
<evidence type="ECO:0000256" key="1">
    <source>
        <dbReference type="SAM" id="Phobius"/>
    </source>
</evidence>
<proteinExistence type="predicted"/>
<feature type="transmembrane region" description="Helical" evidence="1">
    <location>
        <begin position="103"/>
        <end position="121"/>
    </location>
</feature>
<dbReference type="eggNOG" id="ENOG50334NG">
    <property type="taxonomic scope" value="Bacteria"/>
</dbReference>
<evidence type="ECO:0000313" key="3">
    <source>
        <dbReference type="Proteomes" id="UP000023541"/>
    </source>
</evidence>
<organism evidence="2 3">
    <name type="scientific">Aquimarina atlantica</name>
    <dbReference type="NCBI Taxonomy" id="1317122"/>
    <lineage>
        <taxon>Bacteria</taxon>
        <taxon>Pseudomonadati</taxon>
        <taxon>Bacteroidota</taxon>
        <taxon>Flavobacteriia</taxon>
        <taxon>Flavobacteriales</taxon>
        <taxon>Flavobacteriaceae</taxon>
        <taxon>Aquimarina</taxon>
    </lineage>
</organism>
<keyword evidence="1" id="KW-0812">Transmembrane</keyword>
<evidence type="ECO:0000313" key="2">
    <source>
        <dbReference type="EMBL" id="EZH72930.1"/>
    </source>
</evidence>
<dbReference type="Proteomes" id="UP000023541">
    <property type="component" value="Unassembled WGS sequence"/>
</dbReference>
<sequence>MEEQYKDIKDLVKEAGLETPSENFLKNVMDQVELSAIEVSPAYKPLISKKVWFMVGVATAMLLCTIPFLSESEESILGTIDFSFFDKISFKNPFSGFTFYKTTIYGILFLALLFLIQITVLKRRIDRRFSL</sequence>
<name>A0A023BSG3_9FLAO</name>
<dbReference type="OrthoDB" id="1446747at2"/>
<comment type="caution">
    <text evidence="2">The sequence shown here is derived from an EMBL/GenBank/DDBJ whole genome shotgun (WGS) entry which is preliminary data.</text>
</comment>
<keyword evidence="3" id="KW-1185">Reference proteome</keyword>
<feature type="transmembrane region" description="Helical" evidence="1">
    <location>
        <begin position="51"/>
        <end position="69"/>
    </location>
</feature>
<gene>
    <name evidence="2" type="ORF">ATO12_22640</name>
</gene>
<dbReference type="EMBL" id="AQRA01000007">
    <property type="protein sequence ID" value="EZH72930.1"/>
    <property type="molecule type" value="Genomic_DNA"/>
</dbReference>
<keyword evidence="1" id="KW-1133">Transmembrane helix</keyword>
<keyword evidence="1" id="KW-0472">Membrane</keyword>
<dbReference type="AlphaFoldDB" id="A0A023BSG3"/>
<accession>A0A023BSG3</accession>